<evidence type="ECO:0000313" key="4">
    <source>
        <dbReference type="EMBL" id="TDY50184.1"/>
    </source>
</evidence>
<dbReference type="PANTHER" id="PTHR48081:SF8">
    <property type="entry name" value="ALPHA_BETA HYDROLASE FOLD-3 DOMAIN-CONTAINING PROTEIN-RELATED"/>
    <property type="match status" value="1"/>
</dbReference>
<dbReference type="InterPro" id="IPR013094">
    <property type="entry name" value="AB_hydrolase_3"/>
</dbReference>
<dbReference type="AlphaFoldDB" id="A0A4R8LRP7"/>
<comment type="similarity">
    <text evidence="1">Belongs to the 'GDXG' lipolytic enzyme family.</text>
</comment>
<comment type="caution">
    <text evidence="4">The sequence shown here is derived from an EMBL/GenBank/DDBJ whole genome shotgun (WGS) entry which is preliminary data.</text>
</comment>
<protein>
    <submittedName>
        <fullName evidence="4">Acetyl esterase</fullName>
    </submittedName>
</protein>
<evidence type="ECO:0000259" key="3">
    <source>
        <dbReference type="Pfam" id="PF07859"/>
    </source>
</evidence>
<reference evidence="4 5" key="1">
    <citation type="submission" date="2019-03" db="EMBL/GenBank/DDBJ databases">
        <title>Genomic Encyclopedia of Type Strains, Phase IV (KMG-IV): sequencing the most valuable type-strain genomes for metagenomic binning, comparative biology and taxonomic classification.</title>
        <authorList>
            <person name="Goeker M."/>
        </authorList>
    </citation>
    <scope>NUCLEOTIDE SEQUENCE [LARGE SCALE GENOMIC DNA]</scope>
    <source>
        <strain evidence="4 5">DSM 17974</strain>
    </source>
</reference>
<keyword evidence="2" id="KW-0378">Hydrolase</keyword>
<dbReference type="SUPFAM" id="SSF53474">
    <property type="entry name" value="alpha/beta-Hydrolases"/>
    <property type="match status" value="1"/>
</dbReference>
<evidence type="ECO:0000313" key="5">
    <source>
        <dbReference type="Proteomes" id="UP000294581"/>
    </source>
</evidence>
<proteinExistence type="inferred from homology"/>
<dbReference type="PANTHER" id="PTHR48081">
    <property type="entry name" value="AB HYDROLASE SUPERFAMILY PROTEIN C4A8.06C"/>
    <property type="match status" value="1"/>
</dbReference>
<dbReference type="EMBL" id="SORF01000003">
    <property type="protein sequence ID" value="TDY50184.1"/>
    <property type="molecule type" value="Genomic_DNA"/>
</dbReference>
<dbReference type="RefSeq" id="WP_134158889.1">
    <property type="nucleotide sequence ID" value="NZ_SORF01000003.1"/>
</dbReference>
<dbReference type="Pfam" id="PF07859">
    <property type="entry name" value="Abhydrolase_3"/>
    <property type="match status" value="1"/>
</dbReference>
<keyword evidence="5" id="KW-1185">Reference proteome</keyword>
<dbReference type="InterPro" id="IPR029058">
    <property type="entry name" value="AB_hydrolase_fold"/>
</dbReference>
<accession>A0A4R8LRP7</accession>
<feature type="domain" description="Alpha/beta hydrolase fold-3" evidence="3">
    <location>
        <begin position="76"/>
        <end position="284"/>
    </location>
</feature>
<evidence type="ECO:0000256" key="2">
    <source>
        <dbReference type="ARBA" id="ARBA00022801"/>
    </source>
</evidence>
<dbReference type="FunFam" id="3.40.50.1820:FF:000089">
    <property type="entry name" value="Alpha/beta hydrolase"/>
    <property type="match status" value="1"/>
</dbReference>
<name>A0A4R8LRP7_9BACL</name>
<dbReference type="InterPro" id="IPR050300">
    <property type="entry name" value="GDXG_lipolytic_enzyme"/>
</dbReference>
<dbReference type="Gene3D" id="3.40.50.1820">
    <property type="entry name" value="alpha/beta hydrolase"/>
    <property type="match status" value="1"/>
</dbReference>
<dbReference type="Proteomes" id="UP000294581">
    <property type="component" value="Unassembled WGS sequence"/>
</dbReference>
<dbReference type="GO" id="GO:0016787">
    <property type="term" value="F:hydrolase activity"/>
    <property type="evidence" value="ECO:0007669"/>
    <property type="project" value="UniProtKB-KW"/>
</dbReference>
<gene>
    <name evidence="4" type="ORF">C7445_103230</name>
</gene>
<dbReference type="OrthoDB" id="9815425at2"/>
<evidence type="ECO:0000256" key="1">
    <source>
        <dbReference type="ARBA" id="ARBA00010515"/>
    </source>
</evidence>
<sequence length="318" mass="35178">MPLDPVIRQFLEHLHAIPTPPLTTVTAQEYRQRQAMSLVPGMPVAEVRNFHIELPDRALAVRMYRPADLRAPYPALVFYHGGGWVLGGLESHDPVCRAVANIAHCVVLSVDYRLAPEYKFPTAVADAYDTLVWIADHAESLQLDQARIAVGGDSAGGNLAAVACILAKERKGPKIAYQWLLYPSTGYDPENPPASMDENGVGYLLTLELMTWFRNHYLNSEADLVNPYFAPVLYSDLSDLPPAYIATAQYDPLRDVGKMYADALRESGVPVTYHNFDDLIHGFAQFHGVSPSATQALELCAQVLRDALHQGDRVSWHG</sequence>
<organism evidence="4 5">
    <name type="scientific">Alicyclobacillus sacchari</name>
    <dbReference type="NCBI Taxonomy" id="392010"/>
    <lineage>
        <taxon>Bacteria</taxon>
        <taxon>Bacillati</taxon>
        <taxon>Bacillota</taxon>
        <taxon>Bacilli</taxon>
        <taxon>Bacillales</taxon>
        <taxon>Alicyclobacillaceae</taxon>
        <taxon>Alicyclobacillus</taxon>
    </lineage>
</organism>